<dbReference type="PATRIC" id="fig|401562.4.peg.2452"/>
<organism evidence="1 2">
    <name type="scientific">Aureimonas ureilytica</name>
    <dbReference type="NCBI Taxonomy" id="401562"/>
    <lineage>
        <taxon>Bacteria</taxon>
        <taxon>Pseudomonadati</taxon>
        <taxon>Pseudomonadota</taxon>
        <taxon>Alphaproteobacteria</taxon>
        <taxon>Hyphomicrobiales</taxon>
        <taxon>Aurantimonadaceae</taxon>
        <taxon>Aureimonas</taxon>
    </lineage>
</organism>
<protein>
    <submittedName>
        <fullName evidence="1">Uncharacterized protein</fullName>
    </submittedName>
</protein>
<dbReference type="EMBL" id="LDQA01000028">
    <property type="protein sequence ID" value="KTR05008.1"/>
    <property type="molecule type" value="Genomic_DNA"/>
</dbReference>
<dbReference type="Proteomes" id="UP000078529">
    <property type="component" value="Unassembled WGS sequence"/>
</dbReference>
<keyword evidence="2" id="KW-1185">Reference proteome</keyword>
<sequence>MSISRVICWKAKPLTELSREELIEAVEFLAKDHFANIQRRTDLAQNHELQRHALASQFVPNPQAQAGLGTIFEQSAGLARGGVR</sequence>
<dbReference type="AlphaFoldDB" id="A0A175RNW4"/>
<dbReference type="RefSeq" id="WP_058600772.1">
    <property type="nucleotide sequence ID" value="NZ_LDQA01000028.1"/>
</dbReference>
<gene>
    <name evidence="1" type="ORF">NS365_13345</name>
</gene>
<evidence type="ECO:0000313" key="1">
    <source>
        <dbReference type="EMBL" id="KTR05008.1"/>
    </source>
</evidence>
<name>A0A175RNW4_9HYPH</name>
<reference evidence="1 2" key="1">
    <citation type="journal article" date="2016" name="Front. Microbiol.">
        <title>Genomic Resource of Rice Seed Associated Bacteria.</title>
        <authorList>
            <person name="Midha S."/>
            <person name="Bansal K."/>
            <person name="Sharma S."/>
            <person name="Kumar N."/>
            <person name="Patil P.P."/>
            <person name="Chaudhry V."/>
            <person name="Patil P.B."/>
        </authorList>
    </citation>
    <scope>NUCLEOTIDE SEQUENCE [LARGE SCALE GENOMIC DNA]</scope>
    <source>
        <strain evidence="1 2">NS365</strain>
    </source>
</reference>
<comment type="caution">
    <text evidence="1">The sequence shown here is derived from an EMBL/GenBank/DDBJ whole genome shotgun (WGS) entry which is preliminary data.</text>
</comment>
<evidence type="ECO:0000313" key="2">
    <source>
        <dbReference type="Proteomes" id="UP000078529"/>
    </source>
</evidence>
<proteinExistence type="predicted"/>
<accession>A0A175RNW4</accession>